<dbReference type="RefSeq" id="WP_126422334.1">
    <property type="nucleotide sequence ID" value="NZ_AP019367.1"/>
</dbReference>
<dbReference type="Pfam" id="PF13419">
    <property type="entry name" value="HAD_2"/>
    <property type="match status" value="1"/>
</dbReference>
<dbReference type="Gene3D" id="1.10.150.240">
    <property type="entry name" value="Putative phosphatase, domain 2"/>
    <property type="match status" value="1"/>
</dbReference>
<dbReference type="SFLD" id="SFLDS00003">
    <property type="entry name" value="Haloacid_Dehalogenase"/>
    <property type="match status" value="1"/>
</dbReference>
<evidence type="ECO:0000313" key="1">
    <source>
        <dbReference type="EMBL" id="BBH50474.1"/>
    </source>
</evidence>
<dbReference type="PRINTS" id="PR00413">
    <property type="entry name" value="HADHALOGNASE"/>
</dbReference>
<dbReference type="PANTHER" id="PTHR43434:SF1">
    <property type="entry name" value="PHOSPHOGLYCOLATE PHOSPHATASE"/>
    <property type="match status" value="1"/>
</dbReference>
<proteinExistence type="predicted"/>
<gene>
    <name evidence="1" type="primary">gph</name>
    <name evidence="1" type="ORF">Pcatena_10610</name>
</gene>
<accession>A0A3G9K7P5</accession>
<dbReference type="InterPro" id="IPR041492">
    <property type="entry name" value="HAD_2"/>
</dbReference>
<dbReference type="PANTHER" id="PTHR43434">
    <property type="entry name" value="PHOSPHOGLYCOLATE PHOSPHATASE"/>
    <property type="match status" value="1"/>
</dbReference>
<dbReference type="SUPFAM" id="SSF56784">
    <property type="entry name" value="HAD-like"/>
    <property type="match status" value="1"/>
</dbReference>
<dbReference type="KEGG" id="pcat:Pcatena_10610"/>
<dbReference type="GO" id="GO:0005829">
    <property type="term" value="C:cytosol"/>
    <property type="evidence" value="ECO:0007669"/>
    <property type="project" value="TreeGrafter"/>
</dbReference>
<keyword evidence="1" id="KW-0378">Hydrolase</keyword>
<dbReference type="Gene3D" id="3.40.50.1000">
    <property type="entry name" value="HAD superfamily/HAD-like"/>
    <property type="match status" value="1"/>
</dbReference>
<reference evidence="2" key="1">
    <citation type="submission" date="2018-11" db="EMBL/GenBank/DDBJ databases">
        <title>Comparative genomics of Parolsenella catena and Libanicoccus massiliensis: Reclassification of Libanicoccus massiliensis as Parolsenella massiliensis comb. nov.</title>
        <authorList>
            <person name="Sakamoto M."/>
            <person name="Ikeyama N."/>
            <person name="Murakami T."/>
            <person name="Mori H."/>
            <person name="Yuki M."/>
            <person name="Ohkuma M."/>
        </authorList>
    </citation>
    <scope>NUCLEOTIDE SEQUENCE [LARGE SCALE GENOMIC DNA]</scope>
    <source>
        <strain evidence="2">JCM 31932</strain>
    </source>
</reference>
<dbReference type="Proteomes" id="UP000273154">
    <property type="component" value="Chromosome"/>
</dbReference>
<dbReference type="EMBL" id="AP019367">
    <property type="protein sequence ID" value="BBH50474.1"/>
    <property type="molecule type" value="Genomic_DNA"/>
</dbReference>
<dbReference type="GO" id="GO:0008967">
    <property type="term" value="F:phosphoglycolate phosphatase activity"/>
    <property type="evidence" value="ECO:0007669"/>
    <property type="project" value="TreeGrafter"/>
</dbReference>
<dbReference type="InterPro" id="IPR050155">
    <property type="entry name" value="HAD-like_hydrolase_sf"/>
</dbReference>
<organism evidence="1 2">
    <name type="scientific">Parolsenella catena</name>
    <dbReference type="NCBI Taxonomy" id="2003188"/>
    <lineage>
        <taxon>Bacteria</taxon>
        <taxon>Bacillati</taxon>
        <taxon>Actinomycetota</taxon>
        <taxon>Coriobacteriia</taxon>
        <taxon>Coriobacteriales</taxon>
        <taxon>Atopobiaceae</taxon>
        <taxon>Parolsenella</taxon>
    </lineage>
</organism>
<dbReference type="InterPro" id="IPR023214">
    <property type="entry name" value="HAD_sf"/>
</dbReference>
<name>A0A3G9K7P5_9ACTN</name>
<dbReference type="InterPro" id="IPR006439">
    <property type="entry name" value="HAD-SF_hydro_IA"/>
</dbReference>
<dbReference type="GeneID" id="88849192"/>
<dbReference type="GO" id="GO:0006281">
    <property type="term" value="P:DNA repair"/>
    <property type="evidence" value="ECO:0007669"/>
    <property type="project" value="TreeGrafter"/>
</dbReference>
<evidence type="ECO:0000313" key="2">
    <source>
        <dbReference type="Proteomes" id="UP000273154"/>
    </source>
</evidence>
<dbReference type="OrthoDB" id="9776368at2"/>
<sequence>MTHYSTVIFDLDGTLLDTLEDLHLTLNHTLAALGMPTRTLAETRAFVGNGIRRLIERAVPAGTDEATVAKANAEFDTHYAVHCNDHTRPYPGVPELLARLRGRGVRLAVVSNKTQYAVDELVGIHFEGAFDAVVGVRPGVARKPARDMVDVAIAEMGGVACGPSVYVGDSEVDVATAAAAELPCLSVSWGFRTPEQLAETGAATICATADELERALDGTKGTKGDGFVWHPGTKGDGFVWHP</sequence>
<dbReference type="AlphaFoldDB" id="A0A3G9K7P5"/>
<dbReference type="InterPro" id="IPR036412">
    <property type="entry name" value="HAD-like_sf"/>
</dbReference>
<keyword evidence="2" id="KW-1185">Reference proteome</keyword>
<protein>
    <submittedName>
        <fullName evidence="1">Phosphoglycolate phosphatase haloacid dehalogenase hydrolase</fullName>
    </submittedName>
</protein>
<dbReference type="SFLD" id="SFLDG01129">
    <property type="entry name" value="C1.5:_HAD__Beta-PGM__Phosphata"/>
    <property type="match status" value="1"/>
</dbReference>
<dbReference type="InterPro" id="IPR023198">
    <property type="entry name" value="PGP-like_dom2"/>
</dbReference>